<evidence type="ECO:0000256" key="5">
    <source>
        <dbReference type="ARBA" id="ARBA00023014"/>
    </source>
</evidence>
<dbReference type="GO" id="GO:0051539">
    <property type="term" value="F:4 iron, 4 sulfur cluster binding"/>
    <property type="evidence" value="ECO:0007669"/>
    <property type="project" value="UniProtKB-KW"/>
</dbReference>
<dbReference type="STRING" id="880526.GCA_000427365_01257"/>
<sequence>MTQERILVIGGGVAGMQAAAALREEGFEPFIIEKEKAAGGHVARWDRLFPTQLRAQEVIDRLSAGAEGIGSATGCEIVSVLPEADGVTAIAADGQRFEGRAAVVATGFDLFDARFKEEYGYGMYENVVTSAELERMFREGRVAMRSGEAPKRVAILHCVGSRDEKVGQNHCSKVCCITGIKQAIELTEAVPGVQVTNFYMDLRAFGNGYEELYRRSQVEHGVTYVRGRISEAGETLDKRIQLKVEDTLVGRPLRLTVDMLVLLVGMRAPGCCSSFGLPTQENGFFAPRDPYVETVASPVRGIYLAGTATGPKTIGETVNEALAVARRIKRDLAK</sequence>
<dbReference type="RefSeq" id="WP_027290967.1">
    <property type="nucleotide sequence ID" value="NZ_UGVL01000001.1"/>
</dbReference>
<keyword evidence="3" id="KW-0560">Oxidoreductase</keyword>
<feature type="domain" description="FAD/NAD(P)-binding" evidence="6">
    <location>
        <begin position="5"/>
        <end position="321"/>
    </location>
</feature>
<reference evidence="7 8" key="1">
    <citation type="submission" date="2018-06" db="EMBL/GenBank/DDBJ databases">
        <authorList>
            <consortium name="Pathogen Informatics"/>
            <person name="Doyle S."/>
        </authorList>
    </citation>
    <scope>NUCLEOTIDE SEQUENCE [LARGE SCALE GENOMIC DNA]</scope>
    <source>
        <strain evidence="7 8">NCTC11190</strain>
    </source>
</reference>
<keyword evidence="5" id="KW-0411">Iron-sulfur</keyword>
<dbReference type="GO" id="GO:0016491">
    <property type="term" value="F:oxidoreductase activity"/>
    <property type="evidence" value="ECO:0007669"/>
    <property type="project" value="UniProtKB-KW"/>
</dbReference>
<dbReference type="Proteomes" id="UP000255233">
    <property type="component" value="Unassembled WGS sequence"/>
</dbReference>
<organism evidence="7 8">
    <name type="scientific">Rikenella microfusus</name>
    <dbReference type="NCBI Taxonomy" id="28139"/>
    <lineage>
        <taxon>Bacteria</taxon>
        <taxon>Pseudomonadati</taxon>
        <taxon>Bacteroidota</taxon>
        <taxon>Bacteroidia</taxon>
        <taxon>Bacteroidales</taxon>
        <taxon>Rikenellaceae</taxon>
        <taxon>Rikenella</taxon>
    </lineage>
</organism>
<keyword evidence="4" id="KW-0408">Iron</keyword>
<dbReference type="EMBL" id="UGVL01000001">
    <property type="protein sequence ID" value="SUE32992.1"/>
    <property type="molecule type" value="Genomic_DNA"/>
</dbReference>
<evidence type="ECO:0000256" key="2">
    <source>
        <dbReference type="ARBA" id="ARBA00022723"/>
    </source>
</evidence>
<dbReference type="AlphaFoldDB" id="A0A379MQU3"/>
<dbReference type="OrthoDB" id="9758544at2"/>
<name>A0A379MQU3_9BACT</name>
<evidence type="ECO:0000256" key="3">
    <source>
        <dbReference type="ARBA" id="ARBA00023002"/>
    </source>
</evidence>
<dbReference type="Gene3D" id="3.50.50.60">
    <property type="entry name" value="FAD/NAD(P)-binding domain"/>
    <property type="match status" value="2"/>
</dbReference>
<proteinExistence type="predicted"/>
<dbReference type="GO" id="GO:0046872">
    <property type="term" value="F:metal ion binding"/>
    <property type="evidence" value="ECO:0007669"/>
    <property type="project" value="UniProtKB-KW"/>
</dbReference>
<dbReference type="PANTHER" id="PTHR43498:SF1">
    <property type="entry name" value="COB--COM HETERODISULFIDE REDUCTASE IRON-SULFUR SUBUNIT A"/>
    <property type="match status" value="1"/>
</dbReference>
<keyword evidence="2" id="KW-0479">Metal-binding</keyword>
<dbReference type="PANTHER" id="PTHR43498">
    <property type="entry name" value="FERREDOXIN:COB-COM HETERODISULFIDE REDUCTASE SUBUNIT A"/>
    <property type="match status" value="1"/>
</dbReference>
<accession>A0A379MQU3</accession>
<keyword evidence="8" id="KW-1185">Reference proteome</keyword>
<evidence type="ECO:0000256" key="4">
    <source>
        <dbReference type="ARBA" id="ARBA00023004"/>
    </source>
</evidence>
<protein>
    <submittedName>
        <fullName evidence="7">Coenzyme F420-reducing hydrogenase, delta subunit</fullName>
    </submittedName>
</protein>
<dbReference type="SUPFAM" id="SSF51905">
    <property type="entry name" value="FAD/NAD(P)-binding domain"/>
    <property type="match status" value="1"/>
</dbReference>
<evidence type="ECO:0000313" key="8">
    <source>
        <dbReference type="Proteomes" id="UP000255233"/>
    </source>
</evidence>
<dbReference type="InterPro" id="IPR023753">
    <property type="entry name" value="FAD/NAD-binding_dom"/>
</dbReference>
<gene>
    <name evidence="7" type="ORF">NCTC11190_00185</name>
</gene>
<evidence type="ECO:0000259" key="6">
    <source>
        <dbReference type="Pfam" id="PF07992"/>
    </source>
</evidence>
<evidence type="ECO:0000313" key="7">
    <source>
        <dbReference type="EMBL" id="SUE32992.1"/>
    </source>
</evidence>
<dbReference type="InterPro" id="IPR036188">
    <property type="entry name" value="FAD/NAD-bd_sf"/>
</dbReference>
<dbReference type="InterPro" id="IPR039650">
    <property type="entry name" value="HdrA-like"/>
</dbReference>
<keyword evidence="1" id="KW-0004">4Fe-4S</keyword>
<evidence type="ECO:0000256" key="1">
    <source>
        <dbReference type="ARBA" id="ARBA00022485"/>
    </source>
</evidence>
<dbReference type="Pfam" id="PF07992">
    <property type="entry name" value="Pyr_redox_2"/>
    <property type="match status" value="1"/>
</dbReference>